<organism evidence="2 3">
    <name type="scientific">Caligus rogercresseyi</name>
    <name type="common">Sea louse</name>
    <dbReference type="NCBI Taxonomy" id="217165"/>
    <lineage>
        <taxon>Eukaryota</taxon>
        <taxon>Metazoa</taxon>
        <taxon>Ecdysozoa</taxon>
        <taxon>Arthropoda</taxon>
        <taxon>Crustacea</taxon>
        <taxon>Multicrustacea</taxon>
        <taxon>Hexanauplia</taxon>
        <taxon>Copepoda</taxon>
        <taxon>Siphonostomatoida</taxon>
        <taxon>Caligidae</taxon>
        <taxon>Caligus</taxon>
    </lineage>
</organism>
<keyword evidence="3" id="KW-1185">Reference proteome</keyword>
<evidence type="ECO:0000313" key="3">
    <source>
        <dbReference type="Proteomes" id="UP000595437"/>
    </source>
</evidence>
<feature type="region of interest" description="Disordered" evidence="1">
    <location>
        <begin position="1"/>
        <end position="56"/>
    </location>
</feature>
<gene>
    <name evidence="2" type="ORF">FKW44_004266</name>
</gene>
<evidence type="ECO:0000256" key="1">
    <source>
        <dbReference type="SAM" id="MobiDB-lite"/>
    </source>
</evidence>
<reference evidence="3" key="1">
    <citation type="submission" date="2021-01" db="EMBL/GenBank/DDBJ databases">
        <title>Caligus Genome Assembly.</title>
        <authorList>
            <person name="Gallardo-Escarate C."/>
        </authorList>
    </citation>
    <scope>NUCLEOTIDE SEQUENCE [LARGE SCALE GENOMIC DNA]</scope>
</reference>
<feature type="compositionally biased region" description="Basic and acidic residues" evidence="1">
    <location>
        <begin position="11"/>
        <end position="35"/>
    </location>
</feature>
<name>A0A7T8HLX5_CALRO</name>
<evidence type="ECO:0000313" key="2">
    <source>
        <dbReference type="EMBL" id="QQP52201.1"/>
    </source>
</evidence>
<protein>
    <submittedName>
        <fullName evidence="2">Uncharacterized protein</fullName>
    </submittedName>
</protein>
<dbReference type="EMBL" id="CP045892">
    <property type="protein sequence ID" value="QQP52201.1"/>
    <property type="molecule type" value="Genomic_DNA"/>
</dbReference>
<feature type="compositionally biased region" description="Polar residues" evidence="1">
    <location>
        <begin position="1"/>
        <end position="10"/>
    </location>
</feature>
<sequence>MFSTPSNQSLPERHQIIVPRPRKESHPSSSKEESHPSSSKGIPSFVFVKGVPPLSS</sequence>
<dbReference type="Proteomes" id="UP000595437">
    <property type="component" value="Chromosome 3"/>
</dbReference>
<dbReference type="AlphaFoldDB" id="A0A7T8HLX5"/>
<proteinExistence type="predicted"/>
<accession>A0A7T8HLX5</accession>